<evidence type="ECO:0000256" key="2">
    <source>
        <dbReference type="ARBA" id="ARBA00004613"/>
    </source>
</evidence>
<evidence type="ECO:0000256" key="3">
    <source>
        <dbReference type="ARBA" id="ARBA00009214"/>
    </source>
</evidence>
<comment type="subcellular location">
    <subcellularLocation>
        <location evidence="1">Membrane</location>
    </subcellularLocation>
    <subcellularLocation>
        <location evidence="2">Secreted</location>
    </subcellularLocation>
</comment>
<keyword evidence="4" id="KW-0964">Secreted</keyword>
<evidence type="ECO:0000256" key="5">
    <source>
        <dbReference type="ARBA" id="ARBA00022852"/>
    </source>
</evidence>
<dbReference type="GO" id="GO:0005576">
    <property type="term" value="C:extracellular region"/>
    <property type="evidence" value="ECO:0007669"/>
    <property type="project" value="UniProtKB-SubCell"/>
</dbReference>
<dbReference type="Pfam" id="PF00168">
    <property type="entry name" value="C2"/>
    <property type="match status" value="1"/>
</dbReference>
<dbReference type="InParanoid" id="A0A6P7I8U2"/>
<dbReference type="InterPro" id="IPR035892">
    <property type="entry name" value="C2_domain_sf"/>
</dbReference>
<feature type="domain" description="MACPF" evidence="10">
    <location>
        <begin position="56"/>
        <end position="403"/>
    </location>
</feature>
<sequence length="545" mass="60540">MLVLLQLVFVTFDVWMCTDSRSPAMLCFPASPPLSLGLLLFLSYLSSPVLTCQIGTSSQCRSAPFVPGHNLVGEGFDVVTLQRKGAYLVDVRTYLTSNDTCTVCTNCLQGNELQKLPVSAVDWRSFSRCKSDIYSSAHTSVSSLIDTYTSQDSSDWKVGLEVEKYVSAGLEVGGTRSSVYQFASKRTSEDRYHFSTHRVTCSHYSYRVSSRPPLSSEFKKDLAGLPMFYNSSTTAQYNDLIHTYGTHYIRQVHLGGRLRRVTAARTCLSTLNGLSSNEVHSCLSVGVSIGLGKVGKSASQQSCNKVLQNQDLSTMYSSGLHQHSTEVTGGSGWLGEFSLSHNDSLGFVNWLTTLKDHPDVVFYSLRPMFELLSNNLQKAGMKAAIQQYLKDNAVKSAPSEPNCGLNIPNIASNCCPRQAWRGTLTVTIIRAWGLKGDPVGRTESYAKMYFGSIYRRTHMIRSDNPWWNARYSLGKVDTHSALKVEVWDEDVKYDDLLGSCVRYLSVGTHRFSCSAQRGGFEVQYTLSCDRQLTGDRCNRYNPSPK</sequence>
<dbReference type="RefSeq" id="XP_028264590.1">
    <property type="nucleotide sequence ID" value="XM_028408789.1"/>
</dbReference>
<dbReference type="Pfam" id="PF01823">
    <property type="entry name" value="MACPF"/>
    <property type="match status" value="1"/>
</dbReference>
<evidence type="ECO:0000256" key="7">
    <source>
        <dbReference type="ARBA" id="ARBA00023157"/>
    </source>
</evidence>
<reference evidence="12" key="1">
    <citation type="submission" date="2025-08" db="UniProtKB">
        <authorList>
            <consortium name="RefSeq"/>
        </authorList>
    </citation>
    <scope>IDENTIFICATION</scope>
</reference>
<dbReference type="SMART" id="SM00239">
    <property type="entry name" value="C2"/>
    <property type="match status" value="1"/>
</dbReference>
<feature type="chain" id="PRO_5027625226" evidence="8">
    <location>
        <begin position="21"/>
        <end position="545"/>
    </location>
</feature>
<dbReference type="PROSITE" id="PS51412">
    <property type="entry name" value="MACPF_2"/>
    <property type="match status" value="1"/>
</dbReference>
<evidence type="ECO:0000313" key="12">
    <source>
        <dbReference type="RefSeq" id="XP_028264590.1"/>
    </source>
</evidence>
<dbReference type="GO" id="GO:0001771">
    <property type="term" value="P:immunological synapse formation"/>
    <property type="evidence" value="ECO:0007669"/>
    <property type="project" value="TreeGrafter"/>
</dbReference>
<evidence type="ECO:0000256" key="1">
    <source>
        <dbReference type="ARBA" id="ARBA00004370"/>
    </source>
</evidence>
<evidence type="ECO:0000256" key="8">
    <source>
        <dbReference type="SAM" id="SignalP"/>
    </source>
</evidence>
<dbReference type="InterPro" id="IPR052784">
    <property type="entry name" value="Perforin-1_pore-forming"/>
</dbReference>
<gene>
    <name evidence="12" type="primary">LOC114437855</name>
</gene>
<dbReference type="SUPFAM" id="SSF49562">
    <property type="entry name" value="C2 domain (Calcium/lipid-binding domain, CaLB)"/>
    <property type="match status" value="1"/>
</dbReference>
<dbReference type="Gene3D" id="2.60.40.150">
    <property type="entry name" value="C2 domain"/>
    <property type="match status" value="1"/>
</dbReference>
<keyword evidence="8" id="KW-0732">Signal</keyword>
<keyword evidence="5" id="KW-0204">Cytolysis</keyword>
<evidence type="ECO:0000259" key="10">
    <source>
        <dbReference type="PROSITE" id="PS51412"/>
    </source>
</evidence>
<keyword evidence="6" id="KW-0472">Membrane</keyword>
<proteinExistence type="inferred from homology"/>
<dbReference type="GO" id="GO:0001913">
    <property type="term" value="P:T cell mediated cytotoxicity"/>
    <property type="evidence" value="ECO:0007669"/>
    <property type="project" value="TreeGrafter"/>
</dbReference>
<organism evidence="11 12">
    <name type="scientific">Parambassis ranga</name>
    <name type="common">Indian glassy fish</name>
    <dbReference type="NCBI Taxonomy" id="210632"/>
    <lineage>
        <taxon>Eukaryota</taxon>
        <taxon>Metazoa</taxon>
        <taxon>Chordata</taxon>
        <taxon>Craniata</taxon>
        <taxon>Vertebrata</taxon>
        <taxon>Euteleostomi</taxon>
        <taxon>Actinopterygii</taxon>
        <taxon>Neopterygii</taxon>
        <taxon>Teleostei</taxon>
        <taxon>Neoteleostei</taxon>
        <taxon>Acanthomorphata</taxon>
        <taxon>Ovalentaria</taxon>
        <taxon>Ambassidae</taxon>
        <taxon>Parambassis</taxon>
    </lineage>
</organism>
<dbReference type="InterPro" id="IPR000008">
    <property type="entry name" value="C2_dom"/>
</dbReference>
<keyword evidence="11" id="KW-1185">Reference proteome</keyword>
<comment type="similarity">
    <text evidence="3">Belongs to the complement C6/C7/C8/C9 family.</text>
</comment>
<dbReference type="OrthoDB" id="1366754at2759"/>
<dbReference type="PANTHER" id="PTHR46096:SF1">
    <property type="entry name" value="PERFORIN 1.5"/>
    <property type="match status" value="1"/>
</dbReference>
<dbReference type="SMART" id="SM00457">
    <property type="entry name" value="MACPF"/>
    <property type="match status" value="1"/>
</dbReference>
<feature type="signal peptide" evidence="8">
    <location>
        <begin position="1"/>
        <end position="20"/>
    </location>
</feature>
<protein>
    <submittedName>
        <fullName evidence="12">Perforin-1-like</fullName>
    </submittedName>
</protein>
<evidence type="ECO:0000256" key="6">
    <source>
        <dbReference type="ARBA" id="ARBA00023136"/>
    </source>
</evidence>
<name>A0A6P7I8U2_9TELE</name>
<dbReference type="InterPro" id="IPR020863">
    <property type="entry name" value="MACPF_CS"/>
</dbReference>
<dbReference type="PROSITE" id="PS00279">
    <property type="entry name" value="MACPF_1"/>
    <property type="match status" value="1"/>
</dbReference>
<dbReference type="InterPro" id="IPR020864">
    <property type="entry name" value="MACPF"/>
</dbReference>
<evidence type="ECO:0000256" key="4">
    <source>
        <dbReference type="ARBA" id="ARBA00022525"/>
    </source>
</evidence>
<feature type="domain" description="C2" evidence="9">
    <location>
        <begin position="404"/>
        <end position="524"/>
    </location>
</feature>
<evidence type="ECO:0000313" key="11">
    <source>
        <dbReference type="Proteomes" id="UP000515145"/>
    </source>
</evidence>
<dbReference type="Proteomes" id="UP000515145">
    <property type="component" value="Chromosome 1"/>
</dbReference>
<dbReference type="GO" id="GO:0031640">
    <property type="term" value="P:killing of cells of another organism"/>
    <property type="evidence" value="ECO:0007669"/>
    <property type="project" value="UniProtKB-KW"/>
</dbReference>
<accession>A0A6P7I8U2</accession>
<evidence type="ECO:0000259" key="9">
    <source>
        <dbReference type="PROSITE" id="PS50004"/>
    </source>
</evidence>
<keyword evidence="7" id="KW-1015">Disulfide bond</keyword>
<dbReference type="PROSITE" id="PS50004">
    <property type="entry name" value="C2"/>
    <property type="match status" value="1"/>
</dbReference>
<dbReference type="GeneID" id="114437855"/>
<dbReference type="GO" id="GO:0051607">
    <property type="term" value="P:defense response to virus"/>
    <property type="evidence" value="ECO:0007669"/>
    <property type="project" value="TreeGrafter"/>
</dbReference>
<dbReference type="GO" id="GO:0016020">
    <property type="term" value="C:membrane"/>
    <property type="evidence" value="ECO:0007669"/>
    <property type="project" value="UniProtKB-SubCell"/>
</dbReference>
<dbReference type="GO" id="GO:0022829">
    <property type="term" value="F:wide pore channel activity"/>
    <property type="evidence" value="ECO:0007669"/>
    <property type="project" value="TreeGrafter"/>
</dbReference>
<dbReference type="PANTHER" id="PTHR46096">
    <property type="entry name" value="PERFORIN-1"/>
    <property type="match status" value="1"/>
</dbReference>
<dbReference type="AlphaFoldDB" id="A0A6P7I8U2"/>